<dbReference type="SUPFAM" id="SSF46955">
    <property type="entry name" value="Putative DNA-binding domain"/>
    <property type="match status" value="1"/>
</dbReference>
<dbReference type="GO" id="GO:0003677">
    <property type="term" value="F:DNA binding"/>
    <property type="evidence" value="ECO:0007669"/>
    <property type="project" value="UniProtKB-KW"/>
</dbReference>
<keyword evidence="1" id="KW-0238">DNA-binding</keyword>
<dbReference type="PANTHER" id="PTHR30204">
    <property type="entry name" value="REDOX-CYCLING DRUG-SENSING TRANSCRIPTIONAL ACTIVATOR SOXR"/>
    <property type="match status" value="1"/>
</dbReference>
<dbReference type="GO" id="GO:0003700">
    <property type="term" value="F:DNA-binding transcription factor activity"/>
    <property type="evidence" value="ECO:0007669"/>
    <property type="project" value="InterPro"/>
</dbReference>
<sequence>MFTISAFARLTELSPKTLRYYHDRGLLVPAQVAADTGYRTYTLRQVADAVRISVLRRGGMPVSRVREVLDNPDHADALIDEFHEELRRRRKIEDDALTGARRAAFDGEAVTGEIRSMPAQLYAAVTVALPLAGETEPGDDATLRRINEEVDRGADRLRDLLITAGITPTGPWWSNLGVHGDRMAVTVHFPLPNGADPAEVTSLAEDVHHGELPARSEAWVEIPYPESDGDSSVRLALSALVSATDELGADLTALRQTILADATRVEFAVTLETSP</sequence>
<name>A0A221W547_9PSEU</name>
<dbReference type="InterPro" id="IPR000551">
    <property type="entry name" value="MerR-type_HTH_dom"/>
</dbReference>
<organism evidence="2 3">
    <name type="scientific">Actinoalloteichus hoggarensis</name>
    <dbReference type="NCBI Taxonomy" id="1470176"/>
    <lineage>
        <taxon>Bacteria</taxon>
        <taxon>Bacillati</taxon>
        <taxon>Actinomycetota</taxon>
        <taxon>Actinomycetes</taxon>
        <taxon>Pseudonocardiales</taxon>
        <taxon>Pseudonocardiaceae</taxon>
        <taxon>Actinoalloteichus</taxon>
    </lineage>
</organism>
<dbReference type="Proteomes" id="UP000204221">
    <property type="component" value="Chromosome"/>
</dbReference>
<dbReference type="SMART" id="SM00422">
    <property type="entry name" value="HTH_MERR"/>
    <property type="match status" value="1"/>
</dbReference>
<gene>
    <name evidence="2" type="ORF">AHOG_15825</name>
</gene>
<dbReference type="InterPro" id="IPR009061">
    <property type="entry name" value="DNA-bd_dom_put_sf"/>
</dbReference>
<dbReference type="PANTHER" id="PTHR30204:SF97">
    <property type="entry name" value="MERR FAMILY REGULATORY PROTEIN"/>
    <property type="match status" value="1"/>
</dbReference>
<evidence type="ECO:0000256" key="1">
    <source>
        <dbReference type="ARBA" id="ARBA00023125"/>
    </source>
</evidence>
<dbReference type="InterPro" id="IPR047057">
    <property type="entry name" value="MerR_fam"/>
</dbReference>
<dbReference type="EMBL" id="CP022521">
    <property type="protein sequence ID" value="ASO20791.1"/>
    <property type="molecule type" value="Genomic_DNA"/>
</dbReference>
<dbReference type="RefSeq" id="WP_093942071.1">
    <property type="nucleotide sequence ID" value="NZ_CP022521.1"/>
</dbReference>
<evidence type="ECO:0000313" key="3">
    <source>
        <dbReference type="Proteomes" id="UP000204221"/>
    </source>
</evidence>
<accession>A0A221W547</accession>
<dbReference type="Gene3D" id="1.10.1660.10">
    <property type="match status" value="1"/>
</dbReference>
<reference evidence="2 3" key="1">
    <citation type="submission" date="2017-07" db="EMBL/GenBank/DDBJ databases">
        <title>Complete genome sequence of Actinoalloteichus hoggarensis DSM 45943, type strain of Actinoalloteichus hoggarensis.</title>
        <authorList>
            <person name="Ruckert C."/>
            <person name="Nouioui I."/>
            <person name="Willmese J."/>
            <person name="van Wezel G."/>
            <person name="Klenk H.-P."/>
            <person name="Kalinowski J."/>
            <person name="Zotchev S.B."/>
        </authorList>
    </citation>
    <scope>NUCLEOTIDE SEQUENCE [LARGE SCALE GENOMIC DNA]</scope>
    <source>
        <strain evidence="2 3">DSM 45943</strain>
    </source>
</reference>
<keyword evidence="3" id="KW-1185">Reference proteome</keyword>
<dbReference type="AlphaFoldDB" id="A0A221W547"/>
<dbReference type="PROSITE" id="PS50937">
    <property type="entry name" value="HTH_MERR_2"/>
    <property type="match status" value="1"/>
</dbReference>
<dbReference type="Pfam" id="PF13411">
    <property type="entry name" value="MerR_1"/>
    <property type="match status" value="1"/>
</dbReference>
<evidence type="ECO:0000313" key="2">
    <source>
        <dbReference type="EMBL" id="ASO20791.1"/>
    </source>
</evidence>
<proteinExistence type="predicted"/>
<protein>
    <submittedName>
        <fullName evidence="2">Zinc-responsive transcriptional regulator</fullName>
    </submittedName>
</protein>
<dbReference type="KEGG" id="ahg:AHOG_15825"/>
<dbReference type="OrthoDB" id="7849865at2"/>